<evidence type="ECO:0000313" key="2">
    <source>
        <dbReference type="Proteomes" id="UP001221757"/>
    </source>
</evidence>
<protein>
    <submittedName>
        <fullName evidence="1">Uncharacterized protein</fullName>
    </submittedName>
</protein>
<comment type="caution">
    <text evidence="1">The sequence shown here is derived from an EMBL/GenBank/DDBJ whole genome shotgun (WGS) entry which is preliminary data.</text>
</comment>
<organism evidence="1 2">
    <name type="scientific">Mycena rosella</name>
    <name type="common">Pink bonnet</name>
    <name type="synonym">Agaricus rosellus</name>
    <dbReference type="NCBI Taxonomy" id="1033263"/>
    <lineage>
        <taxon>Eukaryota</taxon>
        <taxon>Fungi</taxon>
        <taxon>Dikarya</taxon>
        <taxon>Basidiomycota</taxon>
        <taxon>Agaricomycotina</taxon>
        <taxon>Agaricomycetes</taxon>
        <taxon>Agaricomycetidae</taxon>
        <taxon>Agaricales</taxon>
        <taxon>Marasmiineae</taxon>
        <taxon>Mycenaceae</taxon>
        <taxon>Mycena</taxon>
    </lineage>
</organism>
<accession>A0AAD7CNJ8</accession>
<keyword evidence="2" id="KW-1185">Reference proteome</keyword>
<proteinExistence type="predicted"/>
<evidence type="ECO:0000313" key="1">
    <source>
        <dbReference type="EMBL" id="KAJ7654889.1"/>
    </source>
</evidence>
<dbReference type="Proteomes" id="UP001221757">
    <property type="component" value="Unassembled WGS sequence"/>
</dbReference>
<dbReference type="AlphaFoldDB" id="A0AAD7CNJ8"/>
<dbReference type="EMBL" id="JARKIE010000315">
    <property type="protein sequence ID" value="KAJ7654889.1"/>
    <property type="molecule type" value="Genomic_DNA"/>
</dbReference>
<reference evidence="1" key="1">
    <citation type="submission" date="2023-03" db="EMBL/GenBank/DDBJ databases">
        <title>Massive genome expansion in bonnet fungi (Mycena s.s.) driven by repeated elements and novel gene families across ecological guilds.</title>
        <authorList>
            <consortium name="Lawrence Berkeley National Laboratory"/>
            <person name="Harder C.B."/>
            <person name="Miyauchi S."/>
            <person name="Viragh M."/>
            <person name="Kuo A."/>
            <person name="Thoen E."/>
            <person name="Andreopoulos B."/>
            <person name="Lu D."/>
            <person name="Skrede I."/>
            <person name="Drula E."/>
            <person name="Henrissat B."/>
            <person name="Morin E."/>
            <person name="Kohler A."/>
            <person name="Barry K."/>
            <person name="LaButti K."/>
            <person name="Morin E."/>
            <person name="Salamov A."/>
            <person name="Lipzen A."/>
            <person name="Mereny Z."/>
            <person name="Hegedus B."/>
            <person name="Baldrian P."/>
            <person name="Stursova M."/>
            <person name="Weitz H."/>
            <person name="Taylor A."/>
            <person name="Grigoriev I.V."/>
            <person name="Nagy L.G."/>
            <person name="Martin F."/>
            <person name="Kauserud H."/>
        </authorList>
    </citation>
    <scope>NUCLEOTIDE SEQUENCE</scope>
    <source>
        <strain evidence="1">CBHHK067</strain>
    </source>
</reference>
<gene>
    <name evidence="1" type="ORF">B0H17DRAFT_1146582</name>
</gene>
<sequence length="108" mass="12096">MPQHLALVLYVVALRRAKLYDWLGRTRINGWGKMRSNYDGGETLQASLTSRHSRCNLHDSQPSSIYYPIWVLCFSTATDGATSMPSDGAALWLPLEFHSSTGTHVENI</sequence>
<name>A0AAD7CNJ8_MYCRO</name>